<keyword evidence="2" id="KW-1185">Reference proteome</keyword>
<dbReference type="OrthoDB" id="630188at2759"/>
<dbReference type="EMBL" id="JABCKI010000496">
    <property type="protein sequence ID" value="KAG5650279.1"/>
    <property type="molecule type" value="Genomic_DNA"/>
</dbReference>
<comment type="caution">
    <text evidence="1">The sequence shown here is derived from an EMBL/GenBank/DDBJ whole genome shotgun (WGS) entry which is preliminary data.</text>
</comment>
<organism evidence="1 2">
    <name type="scientific">Sphagnurus paluster</name>
    <dbReference type="NCBI Taxonomy" id="117069"/>
    <lineage>
        <taxon>Eukaryota</taxon>
        <taxon>Fungi</taxon>
        <taxon>Dikarya</taxon>
        <taxon>Basidiomycota</taxon>
        <taxon>Agaricomycotina</taxon>
        <taxon>Agaricomycetes</taxon>
        <taxon>Agaricomycetidae</taxon>
        <taxon>Agaricales</taxon>
        <taxon>Tricholomatineae</taxon>
        <taxon>Lyophyllaceae</taxon>
        <taxon>Sphagnurus</taxon>
    </lineage>
</organism>
<evidence type="ECO:0000313" key="2">
    <source>
        <dbReference type="Proteomes" id="UP000717328"/>
    </source>
</evidence>
<reference evidence="1" key="1">
    <citation type="submission" date="2021-02" db="EMBL/GenBank/DDBJ databases">
        <authorList>
            <person name="Nieuwenhuis M."/>
            <person name="Van De Peppel L.J.J."/>
        </authorList>
    </citation>
    <scope>NUCLEOTIDE SEQUENCE</scope>
    <source>
        <strain evidence="1">D49</strain>
    </source>
</reference>
<reference evidence="1" key="2">
    <citation type="submission" date="2021-10" db="EMBL/GenBank/DDBJ databases">
        <title>Phylogenomics reveals ancestral predisposition of the termite-cultivated fungus Termitomyces towards a domesticated lifestyle.</title>
        <authorList>
            <person name="Auxier B."/>
            <person name="Grum-Grzhimaylo A."/>
            <person name="Cardenas M.E."/>
            <person name="Lodge J.D."/>
            <person name="Laessoe T."/>
            <person name="Pedersen O."/>
            <person name="Smith M.E."/>
            <person name="Kuyper T.W."/>
            <person name="Franco-Molano E.A."/>
            <person name="Baroni T.J."/>
            <person name="Aanen D.K."/>
        </authorList>
    </citation>
    <scope>NUCLEOTIDE SEQUENCE</scope>
    <source>
        <strain evidence="1">D49</strain>
    </source>
</reference>
<dbReference type="InterPro" id="IPR029052">
    <property type="entry name" value="Metallo-depent_PP-like"/>
</dbReference>
<accession>A0A9P7KHX8</accession>
<gene>
    <name evidence="1" type="ORF">H0H81_012769</name>
</gene>
<name>A0A9P7KHX8_9AGAR</name>
<dbReference type="AlphaFoldDB" id="A0A9P7KHX8"/>
<dbReference type="PANTHER" id="PTHR12905:SF0">
    <property type="entry name" value="CALCINEURIN-LIKE PHOSPHOESTERASE DOMAIN-CONTAINING PROTEIN"/>
    <property type="match status" value="1"/>
</dbReference>
<proteinExistence type="predicted"/>
<evidence type="ECO:0008006" key="3">
    <source>
        <dbReference type="Google" id="ProtNLM"/>
    </source>
</evidence>
<dbReference type="Gene3D" id="3.60.21.10">
    <property type="match status" value="1"/>
</dbReference>
<dbReference type="InterPro" id="IPR051693">
    <property type="entry name" value="UPF0046_metallophosphoest"/>
</dbReference>
<dbReference type="SUPFAM" id="SSF56300">
    <property type="entry name" value="Metallo-dependent phosphatases"/>
    <property type="match status" value="1"/>
</dbReference>
<dbReference type="PANTHER" id="PTHR12905">
    <property type="entry name" value="METALLOPHOSPHOESTERASE"/>
    <property type="match status" value="1"/>
</dbReference>
<evidence type="ECO:0000313" key="1">
    <source>
        <dbReference type="EMBL" id="KAG5650279.1"/>
    </source>
</evidence>
<protein>
    <recommendedName>
        <fullName evidence="3">Calcineurin-like phosphoesterase domain-containing protein</fullName>
    </recommendedName>
</protein>
<sequence>MPYISSSIKSLRSVVHLEYEPDTLPPPPSDQWTRFVCISDTHTRTFPVPDGDVLLHSRDLTNTETVADFQKTMEWLFSLPHKVKIIIAGNHDLALHKEWYDGAGHVGKQTSRAAWSYFENSALGRVDPSWLVYSFQQSTLV</sequence>
<dbReference type="Proteomes" id="UP000717328">
    <property type="component" value="Unassembled WGS sequence"/>
</dbReference>